<reference evidence="2 3" key="1">
    <citation type="journal article" date="2018" name="Front. Plant Sci.">
        <title>Red Clover (Trifolium pratense) and Zigzag Clover (T. medium) - A Picture of Genomic Similarities and Differences.</title>
        <authorList>
            <person name="Dluhosova J."/>
            <person name="Istvanek J."/>
            <person name="Nedelnik J."/>
            <person name="Repkova J."/>
        </authorList>
    </citation>
    <scope>NUCLEOTIDE SEQUENCE [LARGE SCALE GENOMIC DNA]</scope>
    <source>
        <strain evidence="3">cv. 10/8</strain>
        <tissue evidence="2">Leaf</tissue>
    </source>
</reference>
<dbReference type="Gene3D" id="2.60.120.330">
    <property type="entry name" value="B-lactam Antibiotic, Isopenicillin N Synthase, Chain"/>
    <property type="match status" value="1"/>
</dbReference>
<comment type="caution">
    <text evidence="2">The sequence shown here is derived from an EMBL/GenBank/DDBJ whole genome shotgun (WGS) entry which is preliminary data.</text>
</comment>
<feature type="compositionally biased region" description="Pro residues" evidence="1">
    <location>
        <begin position="1"/>
        <end position="14"/>
    </location>
</feature>
<dbReference type="InterPro" id="IPR027443">
    <property type="entry name" value="IPNS-like_sf"/>
</dbReference>
<evidence type="ECO:0000313" key="2">
    <source>
        <dbReference type="EMBL" id="MCI36330.1"/>
    </source>
</evidence>
<evidence type="ECO:0000256" key="1">
    <source>
        <dbReference type="SAM" id="MobiDB-lite"/>
    </source>
</evidence>
<dbReference type="EMBL" id="LXQA010232810">
    <property type="protein sequence ID" value="MCI36330.1"/>
    <property type="molecule type" value="Genomic_DNA"/>
</dbReference>
<evidence type="ECO:0000313" key="3">
    <source>
        <dbReference type="Proteomes" id="UP000265520"/>
    </source>
</evidence>
<sequence>MSSPIATPPPPPTTTSPLSDRLKAVKQFDETKAGVKGLIDSGIKTIPSIFIHPPETLSDLVPGSEPEPEIPTIDLSHLHSSRAAVVDQIHHAASTVGFFQ</sequence>
<feature type="region of interest" description="Disordered" evidence="1">
    <location>
        <begin position="1"/>
        <end position="20"/>
    </location>
</feature>
<name>A0A392RKK9_9FABA</name>
<organism evidence="2 3">
    <name type="scientific">Trifolium medium</name>
    <dbReference type="NCBI Taxonomy" id="97028"/>
    <lineage>
        <taxon>Eukaryota</taxon>
        <taxon>Viridiplantae</taxon>
        <taxon>Streptophyta</taxon>
        <taxon>Embryophyta</taxon>
        <taxon>Tracheophyta</taxon>
        <taxon>Spermatophyta</taxon>
        <taxon>Magnoliopsida</taxon>
        <taxon>eudicotyledons</taxon>
        <taxon>Gunneridae</taxon>
        <taxon>Pentapetalae</taxon>
        <taxon>rosids</taxon>
        <taxon>fabids</taxon>
        <taxon>Fabales</taxon>
        <taxon>Fabaceae</taxon>
        <taxon>Papilionoideae</taxon>
        <taxon>50 kb inversion clade</taxon>
        <taxon>NPAAA clade</taxon>
        <taxon>Hologalegina</taxon>
        <taxon>IRL clade</taxon>
        <taxon>Trifolieae</taxon>
        <taxon>Trifolium</taxon>
    </lineage>
</organism>
<feature type="non-terminal residue" evidence="2">
    <location>
        <position position="100"/>
    </location>
</feature>
<dbReference type="AlphaFoldDB" id="A0A392RKK9"/>
<proteinExistence type="predicted"/>
<keyword evidence="3" id="KW-1185">Reference proteome</keyword>
<accession>A0A392RKK9</accession>
<protein>
    <submittedName>
        <fullName evidence="2">1-aminocyclopropane-1-carboxylate oxidase-like protein</fullName>
    </submittedName>
</protein>
<dbReference type="SUPFAM" id="SSF51197">
    <property type="entry name" value="Clavaminate synthase-like"/>
    <property type="match status" value="1"/>
</dbReference>
<dbReference type="Proteomes" id="UP000265520">
    <property type="component" value="Unassembled WGS sequence"/>
</dbReference>